<evidence type="ECO:0000313" key="2">
    <source>
        <dbReference type="EMBL" id="GEY10240.1"/>
    </source>
</evidence>
<feature type="compositionally biased region" description="Acidic residues" evidence="1">
    <location>
        <begin position="30"/>
        <end position="39"/>
    </location>
</feature>
<feature type="compositionally biased region" description="Low complexity" evidence="1">
    <location>
        <begin position="61"/>
        <end position="70"/>
    </location>
</feature>
<proteinExistence type="predicted"/>
<gene>
    <name evidence="2" type="ORF">Tci_382214</name>
</gene>
<sequence>MGRVGNGFSGVDTLLFDGMLVPQQVQDDVADAVENEDVANEISVEPTPPSPTPPTTPPPQQELVPLPSQVESTLPPSPHQSPIAQPSSPPPQQPHYHDIEISKDLFNQLLEICATLTNKVGHLEQDKIAQAIKITKLKQRVRRLEKKRKLKASGFKRLRKGELAELHVTLEEVDAKKDVEVQGRLLESQAQEKENPKKDKIGSKPDKNGRRGETEKSQQ</sequence>
<evidence type="ECO:0008006" key="3">
    <source>
        <dbReference type="Google" id="ProtNLM"/>
    </source>
</evidence>
<comment type="caution">
    <text evidence="2">The sequence shown here is derived from an EMBL/GenBank/DDBJ whole genome shotgun (WGS) entry which is preliminary data.</text>
</comment>
<organism evidence="2">
    <name type="scientific">Tanacetum cinerariifolium</name>
    <name type="common">Dalmatian daisy</name>
    <name type="synonym">Chrysanthemum cinerariifolium</name>
    <dbReference type="NCBI Taxonomy" id="118510"/>
    <lineage>
        <taxon>Eukaryota</taxon>
        <taxon>Viridiplantae</taxon>
        <taxon>Streptophyta</taxon>
        <taxon>Embryophyta</taxon>
        <taxon>Tracheophyta</taxon>
        <taxon>Spermatophyta</taxon>
        <taxon>Magnoliopsida</taxon>
        <taxon>eudicotyledons</taxon>
        <taxon>Gunneridae</taxon>
        <taxon>Pentapetalae</taxon>
        <taxon>asterids</taxon>
        <taxon>campanulids</taxon>
        <taxon>Asterales</taxon>
        <taxon>Asteraceae</taxon>
        <taxon>Asteroideae</taxon>
        <taxon>Anthemideae</taxon>
        <taxon>Anthemidinae</taxon>
        <taxon>Tanacetum</taxon>
    </lineage>
</organism>
<accession>A0A699HEP2</accession>
<reference evidence="2" key="1">
    <citation type="journal article" date="2019" name="Sci. Rep.">
        <title>Draft genome of Tanacetum cinerariifolium, the natural source of mosquito coil.</title>
        <authorList>
            <person name="Yamashiro T."/>
            <person name="Shiraishi A."/>
            <person name="Satake H."/>
            <person name="Nakayama K."/>
        </authorList>
    </citation>
    <scope>NUCLEOTIDE SEQUENCE</scope>
</reference>
<feature type="region of interest" description="Disordered" evidence="1">
    <location>
        <begin position="184"/>
        <end position="219"/>
    </location>
</feature>
<feature type="compositionally biased region" description="Pro residues" evidence="1">
    <location>
        <begin position="46"/>
        <end position="60"/>
    </location>
</feature>
<protein>
    <recommendedName>
        <fullName evidence="3">Reverse transcriptase domain-containing protein</fullName>
    </recommendedName>
</protein>
<evidence type="ECO:0000256" key="1">
    <source>
        <dbReference type="SAM" id="MobiDB-lite"/>
    </source>
</evidence>
<dbReference type="EMBL" id="BKCJ010151980">
    <property type="protein sequence ID" value="GEY10240.1"/>
    <property type="molecule type" value="Genomic_DNA"/>
</dbReference>
<feature type="compositionally biased region" description="Basic and acidic residues" evidence="1">
    <location>
        <begin position="190"/>
        <end position="219"/>
    </location>
</feature>
<feature type="region of interest" description="Disordered" evidence="1">
    <location>
        <begin position="30"/>
        <end position="97"/>
    </location>
</feature>
<dbReference type="AlphaFoldDB" id="A0A699HEP2"/>
<name>A0A699HEP2_TANCI</name>